<name>A0ABN9ZAA1_PIPNA</name>
<proteinExistence type="predicted"/>
<evidence type="ECO:0000313" key="1">
    <source>
        <dbReference type="EMBL" id="CAK6435255.1"/>
    </source>
</evidence>
<accession>A0ABN9ZAA1</accession>
<organism evidence="1 2">
    <name type="scientific">Pipistrellus nathusii</name>
    <name type="common">Nathusius' pipistrelle</name>
    <dbReference type="NCBI Taxonomy" id="59473"/>
    <lineage>
        <taxon>Eukaryota</taxon>
        <taxon>Metazoa</taxon>
        <taxon>Chordata</taxon>
        <taxon>Craniata</taxon>
        <taxon>Vertebrata</taxon>
        <taxon>Euteleostomi</taxon>
        <taxon>Mammalia</taxon>
        <taxon>Eutheria</taxon>
        <taxon>Laurasiatheria</taxon>
        <taxon>Chiroptera</taxon>
        <taxon>Yangochiroptera</taxon>
        <taxon>Vespertilionidae</taxon>
        <taxon>Pipistrellus</taxon>
    </lineage>
</organism>
<dbReference type="EMBL" id="OY882869">
    <property type="protein sequence ID" value="CAK6435255.1"/>
    <property type="molecule type" value="Genomic_DNA"/>
</dbReference>
<gene>
    <name evidence="1" type="ORF">MPIPNATIZW_LOCUS3561</name>
</gene>
<keyword evidence="2" id="KW-1185">Reference proteome</keyword>
<reference evidence="1" key="1">
    <citation type="submission" date="2023-12" db="EMBL/GenBank/DDBJ databases">
        <authorList>
            <person name="Brown T."/>
        </authorList>
    </citation>
    <scope>NUCLEOTIDE SEQUENCE</scope>
</reference>
<sequence>MTQSRHNIFSSPQKVLFGQSPTSTPLAAGNDWPDFCSNSFNFYFEIIIHSLDVAERVHVHKLQLLPVLTTSDSTSAYVHQLTLRNIIGPSVQAGLMKQGHGRTQGGAGRGED</sequence>
<dbReference type="Proteomes" id="UP001314169">
    <property type="component" value="Chromosome 12"/>
</dbReference>
<evidence type="ECO:0000313" key="2">
    <source>
        <dbReference type="Proteomes" id="UP001314169"/>
    </source>
</evidence>
<protein>
    <submittedName>
        <fullName evidence="1">Uncharacterized protein</fullName>
    </submittedName>
</protein>